<feature type="binding site" evidence="4">
    <location>
        <begin position="15"/>
        <end position="17"/>
    </location>
    <ligand>
        <name>N(1)-(5-phospho-beta-D-ribosyl)glycinamide</name>
        <dbReference type="ChEBI" id="CHEBI:143788"/>
    </ligand>
</feature>
<dbReference type="eggNOG" id="COG0299">
    <property type="taxonomic scope" value="Bacteria"/>
</dbReference>
<comment type="similarity">
    <text evidence="4">Belongs to the GART family.</text>
</comment>
<dbReference type="PANTHER" id="PTHR43369">
    <property type="entry name" value="PHOSPHORIBOSYLGLYCINAMIDE FORMYLTRANSFERASE"/>
    <property type="match status" value="1"/>
</dbReference>
<keyword evidence="3 4" id="KW-0658">Purine biosynthesis</keyword>
<dbReference type="Proteomes" id="UP000030361">
    <property type="component" value="Chromosome"/>
</dbReference>
<dbReference type="EC" id="2.1.2.2" evidence="4"/>
<evidence type="ECO:0000313" key="6">
    <source>
        <dbReference type="EMBL" id="AQW21025.1"/>
    </source>
</evidence>
<sequence>MSQQKNIAIFASGEGTNFTSLVDYFESEKLPFNVKLLVCDHQKVNVLNRAKKANVPTFIINFKNYENKAAAEEEILKQLENEKIDFIILAGYMRIIGPTLLDKFEGKIINIHPALLPSFPGRHGIEDAYEAGVSKTGVTVHWVDSGIDSGQIIAQAEVPVYQSDSLSELETRIHATEHKLYPQVVKDLFEKGEI</sequence>
<evidence type="ECO:0000259" key="5">
    <source>
        <dbReference type="Pfam" id="PF00551"/>
    </source>
</evidence>
<evidence type="ECO:0000256" key="3">
    <source>
        <dbReference type="ARBA" id="ARBA00022755"/>
    </source>
</evidence>
<keyword evidence="7" id="KW-1185">Reference proteome</keyword>
<dbReference type="Pfam" id="PF00551">
    <property type="entry name" value="Formyl_trans_N"/>
    <property type="match status" value="1"/>
</dbReference>
<feature type="site" description="Raises pKa of active site His" evidence="4">
    <location>
        <position position="148"/>
    </location>
</feature>
<organism evidence="6 7">
    <name type="scientific">Lentilactobacillus curieae</name>
    <dbReference type="NCBI Taxonomy" id="1138822"/>
    <lineage>
        <taxon>Bacteria</taxon>
        <taxon>Bacillati</taxon>
        <taxon>Bacillota</taxon>
        <taxon>Bacilli</taxon>
        <taxon>Lactobacillales</taxon>
        <taxon>Lactobacillaceae</taxon>
        <taxon>Lentilactobacillus</taxon>
    </lineage>
</organism>
<proteinExistence type="inferred from homology"/>
<feature type="binding site" evidence="4">
    <location>
        <begin position="93"/>
        <end position="96"/>
    </location>
    <ligand>
        <name>(6R)-10-formyltetrahydrofolate</name>
        <dbReference type="ChEBI" id="CHEBI:195366"/>
    </ligand>
</feature>
<evidence type="ECO:0000313" key="7">
    <source>
        <dbReference type="Proteomes" id="UP000030361"/>
    </source>
</evidence>
<dbReference type="KEGG" id="lcu:PL11_003370"/>
<dbReference type="GO" id="GO:0005829">
    <property type="term" value="C:cytosol"/>
    <property type="evidence" value="ECO:0007669"/>
    <property type="project" value="TreeGrafter"/>
</dbReference>
<dbReference type="NCBIfam" id="TIGR00639">
    <property type="entry name" value="PurN"/>
    <property type="match status" value="1"/>
</dbReference>
<feature type="active site" description="Proton donor" evidence="4">
    <location>
        <position position="112"/>
    </location>
</feature>
<dbReference type="SUPFAM" id="SSF53328">
    <property type="entry name" value="Formyltransferase"/>
    <property type="match status" value="1"/>
</dbReference>
<name>A0A1S6QHE6_9LACO</name>
<dbReference type="CDD" id="cd08645">
    <property type="entry name" value="FMT_core_GART"/>
    <property type="match status" value="1"/>
</dbReference>
<feature type="domain" description="Formyl transferase N-terminal" evidence="5">
    <location>
        <begin position="5"/>
        <end position="185"/>
    </location>
</feature>
<dbReference type="UniPathway" id="UPA00074">
    <property type="reaction ID" value="UER00126"/>
</dbReference>
<comment type="catalytic activity">
    <reaction evidence="4">
        <text>N(1)-(5-phospho-beta-D-ribosyl)glycinamide + (6R)-10-formyltetrahydrofolate = N(2)-formyl-N(1)-(5-phospho-beta-D-ribosyl)glycinamide + (6S)-5,6,7,8-tetrahydrofolate + H(+)</text>
        <dbReference type="Rhea" id="RHEA:15053"/>
        <dbReference type="ChEBI" id="CHEBI:15378"/>
        <dbReference type="ChEBI" id="CHEBI:57453"/>
        <dbReference type="ChEBI" id="CHEBI:143788"/>
        <dbReference type="ChEBI" id="CHEBI:147286"/>
        <dbReference type="ChEBI" id="CHEBI:195366"/>
        <dbReference type="EC" id="2.1.2.2"/>
    </reaction>
</comment>
<dbReference type="HAMAP" id="MF_01930">
    <property type="entry name" value="PurN"/>
    <property type="match status" value="1"/>
</dbReference>
<dbReference type="InterPro" id="IPR036477">
    <property type="entry name" value="Formyl_transf_N_sf"/>
</dbReference>
<dbReference type="EMBL" id="CP018906">
    <property type="protein sequence ID" value="AQW21025.1"/>
    <property type="molecule type" value="Genomic_DNA"/>
</dbReference>
<comment type="function">
    <text evidence="4">Catalyzes the transfer of a formyl group from 10-formyltetrahydrofolate to 5-phospho-ribosyl-glycinamide (GAR), producing 5-phospho-ribosyl-N-formylglycinamide (FGAR) and tetrahydrofolate.</text>
</comment>
<dbReference type="GO" id="GO:0006189">
    <property type="term" value="P:'de novo' IMP biosynthetic process"/>
    <property type="evidence" value="ECO:0007669"/>
    <property type="project" value="UniProtKB-UniRule"/>
</dbReference>
<gene>
    <name evidence="4" type="primary">purN</name>
    <name evidence="6" type="ORF">PL11_003370</name>
</gene>
<protein>
    <recommendedName>
        <fullName evidence="4">Phosphoribosylglycinamide formyltransferase</fullName>
        <ecNumber evidence="4">2.1.2.2</ecNumber>
    </recommendedName>
    <alternativeName>
        <fullName evidence="4">5'-phosphoribosylglycinamide transformylase</fullName>
    </alternativeName>
    <alternativeName>
        <fullName evidence="4">GAR transformylase</fullName>
        <shortName evidence="4">GART</shortName>
    </alternativeName>
</protein>
<dbReference type="PANTHER" id="PTHR43369:SF2">
    <property type="entry name" value="PHOSPHORIBOSYLGLYCINAMIDE FORMYLTRANSFERASE"/>
    <property type="match status" value="1"/>
</dbReference>
<comment type="pathway">
    <text evidence="1 4">Purine metabolism; IMP biosynthesis via de novo pathway; N(2)-formyl-N(1)-(5-phospho-D-ribosyl)glycinamide from N(1)-(5-phospho-D-ribosyl)glycinamide (10-formyl THF route): step 1/1.</text>
</comment>
<dbReference type="RefSeq" id="WP_035166378.1">
    <property type="nucleotide sequence ID" value="NZ_CP018906.1"/>
</dbReference>
<dbReference type="InterPro" id="IPR004607">
    <property type="entry name" value="GART"/>
</dbReference>
<dbReference type="Gene3D" id="3.40.50.170">
    <property type="entry name" value="Formyl transferase, N-terminal domain"/>
    <property type="match status" value="1"/>
</dbReference>
<evidence type="ECO:0000256" key="4">
    <source>
        <dbReference type="HAMAP-Rule" id="MF_01930"/>
    </source>
</evidence>
<evidence type="ECO:0000256" key="2">
    <source>
        <dbReference type="ARBA" id="ARBA00022679"/>
    </source>
</evidence>
<dbReference type="AlphaFoldDB" id="A0A1S6QHE6"/>
<dbReference type="GO" id="GO:0004644">
    <property type="term" value="F:phosphoribosylglycinamide formyltransferase activity"/>
    <property type="evidence" value="ECO:0007669"/>
    <property type="project" value="UniProtKB-UniRule"/>
</dbReference>
<dbReference type="InterPro" id="IPR002376">
    <property type="entry name" value="Formyl_transf_N"/>
</dbReference>
<evidence type="ECO:0000256" key="1">
    <source>
        <dbReference type="ARBA" id="ARBA00005054"/>
    </source>
</evidence>
<dbReference type="OrthoDB" id="9806170at2"/>
<feature type="binding site" evidence="4">
    <location>
        <position position="68"/>
    </location>
    <ligand>
        <name>(6R)-10-formyltetrahydrofolate</name>
        <dbReference type="ChEBI" id="CHEBI:195366"/>
    </ligand>
</feature>
<reference evidence="6 7" key="1">
    <citation type="journal article" date="2015" name="Genome Announc.">
        <title>Genome Sequence of Lactobacillus curieae CCTCC M 2011381T, a Novel Producer of Gamma-aminobutyric Acid.</title>
        <authorList>
            <person name="Wang Y."/>
            <person name="Wang Y."/>
            <person name="Lang C."/>
            <person name="Wei D."/>
            <person name="Xu P."/>
            <person name="Xie J."/>
        </authorList>
    </citation>
    <scope>NUCLEOTIDE SEQUENCE [LARGE SCALE GENOMIC DNA]</scope>
    <source>
        <strain evidence="6 7">CCTCC M 2011381</strain>
    </source>
</reference>
<accession>A0A1S6QHE6</accession>
<keyword evidence="2 4" id="KW-0808">Transferase</keyword>
<feature type="binding site" evidence="4">
    <location>
        <position position="110"/>
    </location>
    <ligand>
        <name>(6R)-10-formyltetrahydrofolate</name>
        <dbReference type="ChEBI" id="CHEBI:195366"/>
    </ligand>
</feature>